<dbReference type="GO" id="GO:0030199">
    <property type="term" value="P:collagen fibril organization"/>
    <property type="evidence" value="ECO:0007669"/>
    <property type="project" value="TreeGrafter"/>
</dbReference>
<dbReference type="InterPro" id="IPR018097">
    <property type="entry name" value="EGF_Ca-bd_CS"/>
</dbReference>
<reference evidence="10" key="1">
    <citation type="submission" date="2009-08" db="EMBL/GenBank/DDBJ databases">
        <title>Annotation of Salpingoeca rosetta.</title>
        <authorList>
            <consortium name="The Broad Institute Genome Sequencing Platform"/>
            <person name="Russ C."/>
            <person name="Cuomo C."/>
            <person name="Burger G."/>
            <person name="Gray M.W."/>
            <person name="Holland P.W.H."/>
            <person name="King N."/>
            <person name="Lang F.B.F."/>
            <person name="Roger A.J."/>
            <person name="Ruiz-Trillo I."/>
            <person name="Young S.K."/>
            <person name="Zeng Q."/>
            <person name="Gargeya S."/>
            <person name="Alvarado L."/>
            <person name="Berlin A."/>
            <person name="Chapman S.B."/>
            <person name="Chen Z."/>
            <person name="Freedman E."/>
            <person name="Gellesch M."/>
            <person name="Goldberg J."/>
            <person name="Griggs A."/>
            <person name="Gujja S."/>
            <person name="Heilman E."/>
            <person name="Heiman D."/>
            <person name="Howarth C."/>
            <person name="Mehta T."/>
            <person name="Neiman D."/>
            <person name="Pearson M."/>
            <person name="Roberts A."/>
            <person name="Saif S."/>
            <person name="Shea T."/>
            <person name="Shenoy N."/>
            <person name="Sisk P."/>
            <person name="Stolte C."/>
            <person name="Sykes S."/>
            <person name="White J."/>
            <person name="Yandava C."/>
            <person name="Haas B."/>
            <person name="Nusbaum C."/>
            <person name="Birren B."/>
        </authorList>
    </citation>
    <scope>NUCLEOTIDE SEQUENCE [LARGE SCALE GENOMIC DNA]</scope>
    <source>
        <strain evidence="10">ATCC 50818</strain>
    </source>
</reference>
<dbReference type="Pfam" id="PF07645">
    <property type="entry name" value="EGF_CA"/>
    <property type="match status" value="1"/>
</dbReference>
<dbReference type="STRING" id="946362.F2U9X0"/>
<sequence>MRASGPAMRGGLNRFRRTSPTLGFLFSTAALLVALTPGAQAALNNYDDPLSYSCPSGQGLVSVSSWHSNNDEDRVWSLGCTSVGAWSSSDSWTGYLNNFDHALSYSCPSNKYVSGLASYHSNNDEDRRWKVRCSSIGGGSLSNCNFGPQENTYDNPLDYNSPASTVITGVSSTHSNHDEDRVWSFRTCRINCDRNNGYRLNGRACDLQSCSPLSLANGVTEGSCSGNFGDECKYKECNAGYEMTVFGSTMRKCDWIGSDVGWTNTAKECIDIDECLTGEEDCYPGSVCVNTEGSYYCVCEFGEQQESSCFVEVPTITLDLGLTEMTINIDGEWGNTFPKYRVSVARWSYDLAAKEDIPGFPKTIRKPFTSHRVINLEAGTRFRVTLTPVGNNDEEIPYFLQLALTPEGNDPQTICGCIPADPTGAPTDFQIRQFKGHVLFRWADQSQCESAFSFTRNGVGLTSRFPVTEQLACGAIQEPNTVYDDLTIQSAGDYAEVDEALNYLLPEGDFYLRHFLAVDTGDTRFMYPHELQRQKTHFSSTSTTTTAAPQGVPDDENRYYPGTSSPVASVSECKDLCDIRSDWCIAFAVQTKGDDTLMCHQLRVIQNATLRAGEKKAVSFERVTVTGTGVDGSYIFDGTQDDCEEACSAHGSCDMTMVAAGVCAVVVDAVETETPLAQSVHPDIDPTFSRRIPGPEPGTTQEYCIEANKPEWYDLQGYSSEPTCSNFTIMWESQLEGQIAIDSKEIHLPVEGVEVEFEIGGLVRGRRITNEDGKFSIHILSDKLVGSRHRMTLRFSKTTGNIKHTFTCGGIACTETTLIMEHLRFDHTVNVRDSTSLPFSGIVSIGGTEHEGLPDGCPLKDVEVCLYDRNQANTLVNCDLTDSKGRYLVRAVLGTSVTVGLTFANSSHTFERAPYKRDAANAPSGILQRVDATNTLVRTLYYDVTDGKFWENINFKDTTSDRATVDIAGGLCNLNLGDAVMEFRYDACPTWVRTHTISDRLSKWTLPAQIITVRFKEITRNYEVRGEITRYFSAKLGNSRSLYLDLRNPQEDDEDKKTVRFEYRPPPQLSVSFDKEEKHNCNSTEGDRPLHVVRQNQELKVTVKVIEDYGEGVGTCDAVPGQIEVENQLGESPAIVDVLNATTSLTNKQLNKLKQCYDTCLMDVKMDEELQDGETVYSNTRIELNIMTGEPETNPQAVNPENPYSKLFRVTMHNLPQDPVTVYEKVVVIGDKVISKYFSVPFPRYQPLAVVQDPPGGLSTVTYSKAYSNYFMKSHTHEEYHGFYFTTGLAPVKVETGVQQCTGLGAAVCTKVADTESTPFKISVDQTHTFGSMDPDDNYNSERVWSFGIELTTSDDVMTAGEKSDMFLVPALNVVWLETEEVSFDVEQCQAAKETKVKWSLEGQENREVLSWVSAFEIENKELPDLRKLLALAEQPPGDDDDDTEEDRAEKIAELKRAIKAWESNLDRNKEVRQKAADGLLEPVQNMWAKGNAEFDCLPSIAPNKDPKKAAKIEGELSRTKVCNGFDVDRIADKAKKGISLAPHDDIDNAKDLDGLAASDQDKQDLRNIDTIKFSGGGSTYTFEYDLSRGDSVIGGSSRTHEVSAGIDVEFGFKVFGVGMSFELSTGYNYEGTVADEYEAGVSTEGTLSVTLGDPDPFDVFDVGVFLHPDYGTFVFATFSGQSSCPHEPNTVQLEKPSVSVLKRPEAPVLPGEPAVFELLLKNDGPVTSDFNLFYLSWLNQDGLEVVANGQALETALIFEGFPANSARYITITVNQGPSKFKYDPVAIGWRSLCEADRHPDNGYITDEVTSVEYVYLEAEFLQPCSPVKLVGEIGESGAFTLNQETMEQDYKPGQIRVVAFNPDHAERTWLEDDRLEKVVIEFKPVNSYVWLLARDENGDALDIRERENEYGYITSWWDASTLLEGDYHLRIRAQCQASINEVPDGIDEKLSLVAAGVVDRDPPVVFGFPEPADGEFFPGDEISFQFNEDVECRQPFIFQVSLTVEDYDRDFNNNNMVIVCEGRKISMSLRRGFRYDEVNGLTATVVIENVKDLNGNQMEFPPEHTFTFAELNLADASVTLSGLVVNVPYQDVYADTTSQEYADFAGVLQTELATVVDTDPSRVTITGISPVDATNYNSGITVSLRFTPEGTDTAATGRRRRATTSTATDLASLLQSRLQNATYTESLSVLNSASLDEAAIVDVEPSATDTAQQQTSSSNTGGASASTSLSSGTSTSSSDSWAGIKLDASLALNIAQLLIVIAVFARMYGCAGKNKGAEHDDADASGEKKATGDSQSEQSTKWFKPWSRSMSAKVKPFTAEPENAV</sequence>
<dbReference type="GO" id="GO:0031012">
    <property type="term" value="C:extracellular matrix"/>
    <property type="evidence" value="ECO:0007669"/>
    <property type="project" value="TreeGrafter"/>
</dbReference>
<feature type="compositionally biased region" description="Polar residues" evidence="7">
    <location>
        <begin position="2293"/>
        <end position="2302"/>
    </location>
</feature>
<dbReference type="OrthoDB" id="10060424at2759"/>
<evidence type="ECO:0000256" key="7">
    <source>
        <dbReference type="SAM" id="MobiDB-lite"/>
    </source>
</evidence>
<feature type="region of interest" description="Disordered" evidence="7">
    <location>
        <begin position="536"/>
        <end position="556"/>
    </location>
</feature>
<accession>F2U9X0</accession>
<evidence type="ECO:0000256" key="6">
    <source>
        <dbReference type="PROSITE-ProRule" id="PRU00076"/>
    </source>
</evidence>
<gene>
    <name evidence="10" type="ORF">PTSG_12283</name>
</gene>
<dbReference type="Gene3D" id="2.10.25.10">
    <property type="entry name" value="Laminin"/>
    <property type="match status" value="1"/>
</dbReference>
<dbReference type="CDD" id="cd00054">
    <property type="entry name" value="EGF_CA"/>
    <property type="match status" value="1"/>
</dbReference>
<keyword evidence="3" id="KW-0964">Secreted</keyword>
<evidence type="ECO:0000256" key="2">
    <source>
        <dbReference type="ARBA" id="ARBA00008712"/>
    </source>
</evidence>
<evidence type="ECO:0000313" key="11">
    <source>
        <dbReference type="Proteomes" id="UP000007799"/>
    </source>
</evidence>
<proteinExistence type="inferred from homology"/>
<dbReference type="PROSITE" id="PS00010">
    <property type="entry name" value="ASX_HYDROXYL"/>
    <property type="match status" value="1"/>
</dbReference>
<feature type="region of interest" description="Disordered" evidence="7">
    <location>
        <begin position="2276"/>
        <end position="2308"/>
    </location>
</feature>
<feature type="region of interest" description="Disordered" evidence="7">
    <location>
        <begin position="2207"/>
        <end position="2239"/>
    </location>
</feature>
<keyword evidence="11" id="KW-1185">Reference proteome</keyword>
<dbReference type="InterPro" id="IPR049883">
    <property type="entry name" value="NOTCH1_EGF-like"/>
</dbReference>
<protein>
    <recommendedName>
        <fullName evidence="9">EGF-like domain-containing protein</fullName>
    </recommendedName>
</protein>
<dbReference type="SUPFAM" id="SSF57196">
    <property type="entry name" value="EGF/Laminin"/>
    <property type="match status" value="1"/>
</dbReference>
<keyword evidence="4 6" id="KW-0245">EGF-like domain</keyword>
<dbReference type="PANTHER" id="PTHR15040:SF1">
    <property type="entry name" value="DERMATOPONTIN-LIKE ISOFORM X1"/>
    <property type="match status" value="1"/>
</dbReference>
<feature type="chain" id="PRO_5003290858" description="EGF-like domain-containing protein" evidence="8">
    <location>
        <begin position="42"/>
        <end position="2326"/>
    </location>
</feature>
<organism evidence="11">
    <name type="scientific">Salpingoeca rosetta (strain ATCC 50818 / BSB-021)</name>
    <dbReference type="NCBI Taxonomy" id="946362"/>
    <lineage>
        <taxon>Eukaryota</taxon>
        <taxon>Choanoflagellata</taxon>
        <taxon>Craspedida</taxon>
        <taxon>Salpingoecidae</taxon>
        <taxon>Salpingoeca</taxon>
    </lineage>
</organism>
<evidence type="ECO:0000256" key="8">
    <source>
        <dbReference type="SAM" id="SignalP"/>
    </source>
</evidence>
<evidence type="ECO:0000259" key="9">
    <source>
        <dbReference type="PROSITE" id="PS50026"/>
    </source>
</evidence>
<dbReference type="SMART" id="SM00179">
    <property type="entry name" value="EGF_CA"/>
    <property type="match status" value="1"/>
</dbReference>
<dbReference type="Pfam" id="PF14704">
    <property type="entry name" value="DERM"/>
    <property type="match status" value="1"/>
</dbReference>
<name>F2U9X0_SALR5</name>
<feature type="domain" description="EGF-like" evidence="9">
    <location>
        <begin position="271"/>
        <end position="310"/>
    </location>
</feature>
<dbReference type="Gene3D" id="2.10.70.10">
    <property type="entry name" value="Complement Module, domain 1"/>
    <property type="match status" value="1"/>
</dbReference>
<dbReference type="InterPro" id="IPR026645">
    <property type="entry name" value="Dermatopontin"/>
</dbReference>
<dbReference type="Proteomes" id="UP000007799">
    <property type="component" value="Unassembled WGS sequence"/>
</dbReference>
<comment type="caution">
    <text evidence="6">Lacks conserved residue(s) required for the propagation of feature annotation.</text>
</comment>
<dbReference type="PANTHER" id="PTHR15040">
    <property type="entry name" value="DERMATOPONTIN-RELATED"/>
    <property type="match status" value="1"/>
</dbReference>
<dbReference type="InterPro" id="IPR000152">
    <property type="entry name" value="EGF-type_Asp/Asn_hydroxyl_site"/>
</dbReference>
<evidence type="ECO:0000256" key="1">
    <source>
        <dbReference type="ARBA" id="ARBA00004613"/>
    </source>
</evidence>
<keyword evidence="8" id="KW-0732">Signal</keyword>
<dbReference type="GeneID" id="16074406"/>
<evidence type="ECO:0000256" key="5">
    <source>
        <dbReference type="ARBA" id="ARBA00023157"/>
    </source>
</evidence>
<dbReference type="eggNOG" id="ENOG502S1HS">
    <property type="taxonomic scope" value="Eukaryota"/>
</dbReference>
<dbReference type="InterPro" id="IPR001881">
    <property type="entry name" value="EGF-like_Ca-bd_dom"/>
</dbReference>
<comment type="subcellular location">
    <subcellularLocation>
        <location evidence="1">Secreted</location>
    </subcellularLocation>
</comment>
<dbReference type="PROSITE" id="PS50026">
    <property type="entry name" value="EGF_3"/>
    <property type="match status" value="1"/>
</dbReference>
<dbReference type="RefSeq" id="XP_004993827.1">
    <property type="nucleotide sequence ID" value="XM_004993770.1"/>
</dbReference>
<evidence type="ECO:0000313" key="10">
    <source>
        <dbReference type="EMBL" id="EGD73545.1"/>
    </source>
</evidence>
<dbReference type="PROSITE" id="PS01187">
    <property type="entry name" value="EGF_CA"/>
    <property type="match status" value="1"/>
</dbReference>
<feature type="signal peptide" evidence="8">
    <location>
        <begin position="1"/>
        <end position="41"/>
    </location>
</feature>
<dbReference type="InParanoid" id="F2U9X0"/>
<evidence type="ECO:0000256" key="3">
    <source>
        <dbReference type="ARBA" id="ARBA00022525"/>
    </source>
</evidence>
<evidence type="ECO:0000256" key="4">
    <source>
        <dbReference type="ARBA" id="ARBA00022536"/>
    </source>
</evidence>
<dbReference type="InterPro" id="IPR000742">
    <property type="entry name" value="EGF"/>
</dbReference>
<comment type="similarity">
    <text evidence="2">Belongs to the dermatopontin family.</text>
</comment>
<dbReference type="KEGG" id="sre:PTSG_12283"/>
<dbReference type="EMBL" id="GL832966">
    <property type="protein sequence ID" value="EGD73545.1"/>
    <property type="molecule type" value="Genomic_DNA"/>
</dbReference>
<dbReference type="GO" id="GO:0005509">
    <property type="term" value="F:calcium ion binding"/>
    <property type="evidence" value="ECO:0007669"/>
    <property type="project" value="InterPro"/>
</dbReference>
<dbReference type="GO" id="GO:0005615">
    <property type="term" value="C:extracellular space"/>
    <property type="evidence" value="ECO:0007669"/>
    <property type="project" value="TreeGrafter"/>
</dbReference>
<keyword evidence="5" id="KW-1015">Disulfide bond</keyword>